<dbReference type="AlphaFoldDB" id="A0A0H3DNT4"/>
<accession>A0A0H3DNT4</accession>
<reference evidence="2 3" key="1">
    <citation type="journal article" date="2010" name="Appl. Environ. Microbiol.">
        <title>Targeted chromosomal knockouts in Mycoplasma pneumoniae.</title>
        <authorList>
            <person name="Krishnakumar R."/>
            <person name="Assad-Garcia N."/>
            <person name="Benders G.A."/>
            <person name="Phan Q."/>
            <person name="Montague M.G."/>
            <person name="Glass J.I."/>
        </authorList>
    </citation>
    <scope>NUCLEOTIDE SEQUENCE [LARGE SCALE GENOMIC DNA]</scope>
    <source>
        <strain evidence="3">ATCC 15531 / DSM 22911 / NBRC 14401 / NCTC 10119 / FH</strain>
    </source>
</reference>
<keyword evidence="1" id="KW-0472">Membrane</keyword>
<evidence type="ECO:0000313" key="2">
    <source>
        <dbReference type="EMBL" id="ADK86867.1"/>
    </source>
</evidence>
<dbReference type="EMBL" id="CP002077">
    <property type="protein sequence ID" value="ADK86867.1"/>
    <property type="molecule type" value="Genomic_DNA"/>
</dbReference>
<keyword evidence="1" id="KW-0812">Transmembrane</keyword>
<dbReference type="PATRIC" id="fig|722438.3.peg.762"/>
<gene>
    <name evidence="2" type="ordered locus">MPNE_0783</name>
</gene>
<organism evidence="2 3">
    <name type="scientific">Mycoplasmoides pneumoniae (strain ATCC 15531 / DSM 23978 / CIP 103766 / NBRC 14401 / NCTC 10119 / FH)</name>
    <name type="common">Mycoplasma pneumoniae</name>
    <dbReference type="NCBI Taxonomy" id="722438"/>
    <lineage>
        <taxon>Bacteria</taxon>
        <taxon>Bacillati</taxon>
        <taxon>Mycoplasmatota</taxon>
        <taxon>Mycoplasmoidales</taxon>
        <taxon>Mycoplasmoidaceae</taxon>
        <taxon>Mycoplasmoides</taxon>
    </lineage>
</organism>
<dbReference type="HOGENOM" id="CLU_211564_0_0_14"/>
<keyword evidence="1" id="KW-1133">Transmembrane helix</keyword>
<feature type="transmembrane region" description="Helical" evidence="1">
    <location>
        <begin position="17"/>
        <end position="40"/>
    </location>
</feature>
<dbReference type="PaxDb" id="722438-MPNE_0783"/>
<dbReference type="KEGG" id="mpj:MPNE_0783"/>
<sequence length="57" mass="6387">MRWFSVLVSLVKKHKKIILITFLTLAGFAAVGVLVTLSVVRIKTSQITQQTTTNEKK</sequence>
<evidence type="ECO:0000313" key="3">
    <source>
        <dbReference type="Proteomes" id="UP000007756"/>
    </source>
</evidence>
<dbReference type="Proteomes" id="UP000007756">
    <property type="component" value="Chromosome"/>
</dbReference>
<evidence type="ECO:0000256" key="1">
    <source>
        <dbReference type="SAM" id="Phobius"/>
    </source>
</evidence>
<name>A0A0H3DNT4_MYCPB</name>
<proteinExistence type="predicted"/>
<protein>
    <submittedName>
        <fullName evidence="2">Uncharacterized protein</fullName>
    </submittedName>
</protein>